<keyword evidence="3" id="KW-0732">Signal</keyword>
<evidence type="ECO:0008006" key="9">
    <source>
        <dbReference type="Google" id="ProtNLM"/>
    </source>
</evidence>
<evidence type="ECO:0000256" key="6">
    <source>
        <dbReference type="SAM" id="Phobius"/>
    </source>
</evidence>
<name>A0A2M7VDK0_9BACT</name>
<evidence type="ECO:0000256" key="3">
    <source>
        <dbReference type="ARBA" id="ARBA00022729"/>
    </source>
</evidence>
<evidence type="ECO:0000256" key="2">
    <source>
        <dbReference type="ARBA" id="ARBA00022525"/>
    </source>
</evidence>
<dbReference type="Proteomes" id="UP000230405">
    <property type="component" value="Unassembled WGS sequence"/>
</dbReference>
<keyword evidence="6" id="KW-1133">Transmembrane helix</keyword>
<keyword evidence="6" id="KW-0472">Membrane</keyword>
<dbReference type="Pfam" id="PF18884">
    <property type="entry name" value="TSP3_bac"/>
    <property type="match status" value="3"/>
</dbReference>
<keyword evidence="4" id="KW-0106">Calcium</keyword>
<evidence type="ECO:0000256" key="4">
    <source>
        <dbReference type="ARBA" id="ARBA00022837"/>
    </source>
</evidence>
<feature type="transmembrane region" description="Helical" evidence="6">
    <location>
        <begin position="92"/>
        <end position="112"/>
    </location>
</feature>
<evidence type="ECO:0000256" key="5">
    <source>
        <dbReference type="SAM" id="MobiDB-lite"/>
    </source>
</evidence>
<evidence type="ECO:0000313" key="7">
    <source>
        <dbReference type="EMBL" id="PIZ98477.1"/>
    </source>
</evidence>
<dbReference type="InterPro" id="IPR053180">
    <property type="entry name" value="Ca-binding_acidic-repeat"/>
</dbReference>
<evidence type="ECO:0000256" key="1">
    <source>
        <dbReference type="ARBA" id="ARBA00004613"/>
    </source>
</evidence>
<comment type="subcellular location">
    <subcellularLocation>
        <location evidence="1">Secreted</location>
    </subcellularLocation>
</comment>
<feature type="region of interest" description="Disordered" evidence="5">
    <location>
        <begin position="127"/>
        <end position="154"/>
    </location>
</feature>
<dbReference type="PROSITE" id="PS00018">
    <property type="entry name" value="EF_HAND_1"/>
    <property type="match status" value="1"/>
</dbReference>
<feature type="compositionally biased region" description="Polar residues" evidence="5">
    <location>
        <begin position="127"/>
        <end position="136"/>
    </location>
</feature>
<feature type="compositionally biased region" description="Polar residues" evidence="5">
    <location>
        <begin position="1"/>
        <end position="22"/>
    </location>
</feature>
<protein>
    <recommendedName>
        <fullName evidence="9">EF-hand domain-containing protein</fullName>
    </recommendedName>
</protein>
<gene>
    <name evidence="7" type="ORF">COX77_04370</name>
</gene>
<dbReference type="PANTHER" id="PTHR37467">
    <property type="entry name" value="EXPORTED CALCIUM-BINDING GLYCOPROTEIN-RELATED"/>
    <property type="match status" value="1"/>
</dbReference>
<feature type="region of interest" description="Disordered" evidence="5">
    <location>
        <begin position="1"/>
        <end position="66"/>
    </location>
</feature>
<dbReference type="InterPro" id="IPR018247">
    <property type="entry name" value="EF_Hand_1_Ca_BS"/>
</dbReference>
<keyword evidence="6" id="KW-0812">Transmembrane</keyword>
<dbReference type="AlphaFoldDB" id="A0A2M7VDK0"/>
<proteinExistence type="predicted"/>
<dbReference type="InterPro" id="IPR059100">
    <property type="entry name" value="TSP3_bac"/>
</dbReference>
<evidence type="ECO:0000313" key="8">
    <source>
        <dbReference type="Proteomes" id="UP000230405"/>
    </source>
</evidence>
<accession>A0A2M7VDK0</accession>
<keyword evidence="2" id="KW-0964">Secreted</keyword>
<organism evidence="7 8">
    <name type="scientific">Candidatus Komeilibacteria bacterium CG_4_10_14_0_2_um_filter_37_10</name>
    <dbReference type="NCBI Taxonomy" id="1974470"/>
    <lineage>
        <taxon>Bacteria</taxon>
        <taxon>Candidatus Komeiliibacteriota</taxon>
    </lineage>
</organism>
<dbReference type="EMBL" id="PFPO01000085">
    <property type="protein sequence ID" value="PIZ98477.1"/>
    <property type="molecule type" value="Genomic_DNA"/>
</dbReference>
<feature type="compositionally biased region" description="Basic and acidic residues" evidence="5">
    <location>
        <begin position="42"/>
        <end position="51"/>
    </location>
</feature>
<sequence>MFEDLQPTSKQEPEQKSISPLSPTAPAKALLDHEPEDIFATLEKDDHDWRTEPSAVSTPVSKKEPVVGPIEPLTKLPASIKFNSGILGNKKILIAAGVLLLAIIAAAAFLLLRPNSEPVVQENTNVVSNSPENTASNDQPNNNENQSNSNEQDNINQPAEQVDANTDSDADGLTDKQEAALGTDPFKVDSDQDGLLDKEEVMIYKTDPLNTDTDADGYVDGIEVKSGYNPNGPGKLNILP</sequence>
<feature type="compositionally biased region" description="Low complexity" evidence="5">
    <location>
        <begin position="137"/>
        <end position="154"/>
    </location>
</feature>
<dbReference type="PANTHER" id="PTHR37467:SF1">
    <property type="entry name" value="EXPORTED CALCIUM-BINDING GLYCOPROTEIN"/>
    <property type="match status" value="1"/>
</dbReference>
<reference evidence="8" key="1">
    <citation type="submission" date="2017-09" db="EMBL/GenBank/DDBJ databases">
        <title>Depth-based differentiation of microbial function through sediment-hosted aquifers and enrichment of novel symbionts in the deep terrestrial subsurface.</title>
        <authorList>
            <person name="Probst A.J."/>
            <person name="Ladd B."/>
            <person name="Jarett J.K."/>
            <person name="Geller-Mcgrath D.E."/>
            <person name="Sieber C.M.K."/>
            <person name="Emerson J.B."/>
            <person name="Anantharaman K."/>
            <person name="Thomas B.C."/>
            <person name="Malmstrom R."/>
            <person name="Stieglmeier M."/>
            <person name="Klingl A."/>
            <person name="Woyke T."/>
            <person name="Ryan C.M."/>
            <person name="Banfield J.F."/>
        </authorList>
    </citation>
    <scope>NUCLEOTIDE SEQUENCE [LARGE SCALE GENOMIC DNA]</scope>
</reference>
<comment type="caution">
    <text evidence="7">The sequence shown here is derived from an EMBL/GenBank/DDBJ whole genome shotgun (WGS) entry which is preliminary data.</text>
</comment>